<dbReference type="PANTHER" id="PTHR15032:SF4">
    <property type="entry name" value="N-ACYL-PHOSPHATIDYLETHANOLAMINE-HYDROLYZING PHOSPHOLIPASE D"/>
    <property type="match status" value="1"/>
</dbReference>
<dbReference type="GO" id="GO:0008270">
    <property type="term" value="F:zinc ion binding"/>
    <property type="evidence" value="ECO:0007669"/>
    <property type="project" value="InterPro"/>
</dbReference>
<dbReference type="KEGG" id="pgu:PGUG_02733"/>
<dbReference type="EMBL" id="CH408157">
    <property type="protein sequence ID" value="EDK38635.2"/>
    <property type="molecule type" value="Genomic_DNA"/>
</dbReference>
<dbReference type="GO" id="GO:0070292">
    <property type="term" value="P:N-acylphosphatidylethanolamine metabolic process"/>
    <property type="evidence" value="ECO:0007669"/>
    <property type="project" value="EnsemblFungi"/>
</dbReference>
<dbReference type="AlphaFoldDB" id="A5DHI2"/>
<dbReference type="eggNOG" id="KOG3798">
    <property type="taxonomic scope" value="Eukaryota"/>
</dbReference>
<dbReference type="FunCoup" id="A5DHI2">
    <property type="interactions" value="44"/>
</dbReference>
<dbReference type="GeneID" id="5127280"/>
<dbReference type="InterPro" id="IPR001279">
    <property type="entry name" value="Metallo-B-lactamas"/>
</dbReference>
<dbReference type="HOGENOM" id="CLU_020884_2_1_1"/>
<proteinExistence type="predicted"/>
<evidence type="ECO:0000313" key="3">
    <source>
        <dbReference type="Proteomes" id="UP000001997"/>
    </source>
</evidence>
<dbReference type="InterPro" id="IPR036866">
    <property type="entry name" value="RibonucZ/Hydroxyglut_hydro"/>
</dbReference>
<gene>
    <name evidence="2" type="ORF">PGUG_02733</name>
</gene>
<dbReference type="Pfam" id="PF12706">
    <property type="entry name" value="Lactamase_B_2"/>
    <property type="match status" value="1"/>
</dbReference>
<dbReference type="Proteomes" id="UP000001997">
    <property type="component" value="Unassembled WGS sequence"/>
</dbReference>
<name>A5DHI2_PICGU</name>
<dbReference type="VEuPathDB" id="FungiDB:PGUG_02733"/>
<dbReference type="SUPFAM" id="SSF56281">
    <property type="entry name" value="Metallo-hydrolase/oxidoreductase"/>
    <property type="match status" value="1"/>
</dbReference>
<evidence type="ECO:0000313" key="2">
    <source>
        <dbReference type="EMBL" id="EDK38635.2"/>
    </source>
</evidence>
<dbReference type="InterPro" id="IPR024884">
    <property type="entry name" value="NAPE-PLD"/>
</dbReference>
<dbReference type="PIRSF" id="PIRSF038896">
    <property type="entry name" value="NAPE-PLD"/>
    <property type="match status" value="1"/>
</dbReference>
<feature type="domain" description="Metallo-beta-lactamase" evidence="1">
    <location>
        <begin position="166"/>
        <end position="375"/>
    </location>
</feature>
<protein>
    <recommendedName>
        <fullName evidence="1">Metallo-beta-lactamase domain-containing protein</fullName>
    </recommendedName>
</protein>
<dbReference type="RefSeq" id="XP_001485004.2">
    <property type="nucleotide sequence ID" value="XM_001484954.1"/>
</dbReference>
<dbReference type="GO" id="GO:0070291">
    <property type="term" value="P:N-acylethanolamine metabolic process"/>
    <property type="evidence" value="ECO:0007669"/>
    <property type="project" value="EnsemblFungi"/>
</dbReference>
<sequence>MSFLSGLSWKSKIGWGILLSYTSFEVCLQARSKYVVYKRKQQLKTLNDDVSKFKSVTVAGMFVNPFEEYRPMTAFEFILVRCMELVESFYGNAVELHNKVPKNGTTVEVEDMLEQFKPDLEYLRKNSALLHYSLANASGADWSFRNNFTFTWLGQSCSLLQMSGINIMTDPILGDHLISSHFGPKRLTKAPMTLGDIKYATNDSLDFVLVSHDHPDHLEMKVASDIGNTSTWIVPLGLKKKLARKGIFRVIEMDWWDAVSLNQFFDGSLPDEYEVVCLPAMHWSGRYVLDSNQSLWCSFMIRRNGESIFYHAGDTGYSEELFSAIAKKYGNLFFGLLPIGQYCPSWHQKPRHISPAESLKISNLLSTKYMMGVHWGTFKLSSEPILEPRDLLLKLSKEQGTFPCYKTPDPGRTYSYDLESGTETIHDG</sequence>
<dbReference type="InParanoid" id="A5DHI2"/>
<dbReference type="GO" id="GO:0070290">
    <property type="term" value="F:N-acylphosphatidylethanolamine-specific phospholipase D activity"/>
    <property type="evidence" value="ECO:0007669"/>
    <property type="project" value="InterPro"/>
</dbReference>
<reference evidence="2 3" key="1">
    <citation type="journal article" date="2009" name="Nature">
        <title>Evolution of pathogenicity and sexual reproduction in eight Candida genomes.</title>
        <authorList>
            <person name="Butler G."/>
            <person name="Rasmussen M.D."/>
            <person name="Lin M.F."/>
            <person name="Santos M.A."/>
            <person name="Sakthikumar S."/>
            <person name="Munro C.A."/>
            <person name="Rheinbay E."/>
            <person name="Grabherr M."/>
            <person name="Forche A."/>
            <person name="Reedy J.L."/>
            <person name="Agrafioti I."/>
            <person name="Arnaud M.B."/>
            <person name="Bates S."/>
            <person name="Brown A.J."/>
            <person name="Brunke S."/>
            <person name="Costanzo M.C."/>
            <person name="Fitzpatrick D.A."/>
            <person name="de Groot P.W."/>
            <person name="Harris D."/>
            <person name="Hoyer L.L."/>
            <person name="Hube B."/>
            <person name="Klis F.M."/>
            <person name="Kodira C."/>
            <person name="Lennard N."/>
            <person name="Logue M.E."/>
            <person name="Martin R."/>
            <person name="Neiman A.M."/>
            <person name="Nikolaou E."/>
            <person name="Quail M.A."/>
            <person name="Quinn J."/>
            <person name="Santos M.C."/>
            <person name="Schmitzberger F.F."/>
            <person name="Sherlock G."/>
            <person name="Shah P."/>
            <person name="Silverstein K.A."/>
            <person name="Skrzypek M.S."/>
            <person name="Soll D."/>
            <person name="Staggs R."/>
            <person name="Stansfield I."/>
            <person name="Stumpf M.P."/>
            <person name="Sudbery P.E."/>
            <person name="Srikantha T."/>
            <person name="Zeng Q."/>
            <person name="Berman J."/>
            <person name="Berriman M."/>
            <person name="Heitman J."/>
            <person name="Gow N.A."/>
            <person name="Lorenz M.C."/>
            <person name="Birren B.W."/>
            <person name="Kellis M."/>
            <person name="Cuomo C.A."/>
        </authorList>
    </citation>
    <scope>NUCLEOTIDE SEQUENCE [LARGE SCALE GENOMIC DNA]</scope>
    <source>
        <strain evidence="3">ATCC 6260 / CBS 566 / DSM 6381 / JCM 1539 / NBRC 10279 / NRRL Y-324</strain>
    </source>
</reference>
<dbReference type="Gene3D" id="3.60.15.10">
    <property type="entry name" value="Ribonuclease Z/Hydroxyacylglutathione hydrolase-like"/>
    <property type="match status" value="1"/>
</dbReference>
<dbReference type="GO" id="GO:0005743">
    <property type="term" value="C:mitochondrial inner membrane"/>
    <property type="evidence" value="ECO:0007669"/>
    <property type="project" value="EnsemblFungi"/>
</dbReference>
<evidence type="ECO:0000259" key="1">
    <source>
        <dbReference type="Pfam" id="PF12706"/>
    </source>
</evidence>
<accession>A5DHI2</accession>
<dbReference type="OMA" id="QCSINDY"/>
<dbReference type="PANTHER" id="PTHR15032">
    <property type="entry name" value="N-ACYL-PHOSPHATIDYLETHANOLAMINE-HYDROLYZING PHOSPHOLIPASE D"/>
    <property type="match status" value="1"/>
</dbReference>
<keyword evidence="3" id="KW-1185">Reference proteome</keyword>
<organism evidence="2 3">
    <name type="scientific">Meyerozyma guilliermondii (strain ATCC 6260 / CBS 566 / DSM 6381 / JCM 1539 / NBRC 10279 / NRRL Y-324)</name>
    <name type="common">Yeast</name>
    <name type="synonym">Candida guilliermondii</name>
    <dbReference type="NCBI Taxonomy" id="294746"/>
    <lineage>
        <taxon>Eukaryota</taxon>
        <taxon>Fungi</taxon>
        <taxon>Dikarya</taxon>
        <taxon>Ascomycota</taxon>
        <taxon>Saccharomycotina</taxon>
        <taxon>Pichiomycetes</taxon>
        <taxon>Debaryomycetaceae</taxon>
        <taxon>Meyerozyma</taxon>
    </lineage>
</organism>
<dbReference type="OrthoDB" id="332863at2759"/>
<dbReference type="STRING" id="294746.A5DHI2"/>